<dbReference type="NCBIfam" id="TIGR01256">
    <property type="entry name" value="modA"/>
    <property type="match status" value="1"/>
</dbReference>
<feature type="signal peptide" evidence="5">
    <location>
        <begin position="1"/>
        <end position="16"/>
    </location>
</feature>
<dbReference type="PIRSF" id="PIRSF004846">
    <property type="entry name" value="ModA"/>
    <property type="match status" value="1"/>
</dbReference>
<evidence type="ECO:0000256" key="3">
    <source>
        <dbReference type="ARBA" id="ARBA00022729"/>
    </source>
</evidence>
<dbReference type="InterPro" id="IPR050682">
    <property type="entry name" value="ModA/WtpA"/>
</dbReference>
<keyword evidence="4" id="KW-0500">Molybdenum</keyword>
<dbReference type="GO" id="GO:0015689">
    <property type="term" value="P:molybdate ion transport"/>
    <property type="evidence" value="ECO:0007669"/>
    <property type="project" value="InterPro"/>
</dbReference>
<comment type="similarity">
    <text evidence="1">Belongs to the bacterial solute-binding protein ModA family.</text>
</comment>
<dbReference type="Gene3D" id="3.40.190.10">
    <property type="entry name" value="Periplasmic binding protein-like II"/>
    <property type="match status" value="2"/>
</dbReference>
<evidence type="ECO:0000313" key="6">
    <source>
        <dbReference type="EMBL" id="MBB5016427.1"/>
    </source>
</evidence>
<evidence type="ECO:0000256" key="4">
    <source>
        <dbReference type="PIRSR" id="PIRSR004846-1"/>
    </source>
</evidence>
<keyword evidence="3 5" id="KW-0732">Signal</keyword>
<dbReference type="GO" id="GO:0030973">
    <property type="term" value="F:molybdate ion binding"/>
    <property type="evidence" value="ECO:0007669"/>
    <property type="project" value="InterPro"/>
</dbReference>
<dbReference type="CDD" id="cd13539">
    <property type="entry name" value="PBP2_AvModA"/>
    <property type="match status" value="1"/>
</dbReference>
<accession>A0A7W8DFE0</accession>
<dbReference type="AlphaFoldDB" id="A0A7W8DFE0"/>
<feature type="binding site" evidence="4">
    <location>
        <position position="56"/>
    </location>
    <ligand>
        <name>molybdate</name>
        <dbReference type="ChEBI" id="CHEBI:36264"/>
    </ligand>
</feature>
<evidence type="ECO:0000256" key="1">
    <source>
        <dbReference type="ARBA" id="ARBA00009175"/>
    </source>
</evidence>
<keyword evidence="7" id="KW-1185">Reference proteome</keyword>
<dbReference type="Pfam" id="PF13531">
    <property type="entry name" value="SBP_bac_11"/>
    <property type="match status" value="1"/>
</dbReference>
<comment type="caution">
    <text evidence="6">The sequence shown here is derived from an EMBL/GenBank/DDBJ whole genome shotgun (WGS) entry which is preliminary data.</text>
</comment>
<protein>
    <submittedName>
        <fullName evidence="6">Molybdate transport system substrate-binding protein</fullName>
    </submittedName>
</protein>
<reference evidence="6 7" key="1">
    <citation type="submission" date="2020-08" db="EMBL/GenBank/DDBJ databases">
        <title>Genomic Encyclopedia of Type Strains, Phase IV (KMG-IV): sequencing the most valuable type-strain genomes for metagenomic binning, comparative biology and taxonomic classification.</title>
        <authorList>
            <person name="Goeker M."/>
        </authorList>
    </citation>
    <scope>NUCLEOTIDE SEQUENCE [LARGE SCALE GENOMIC DNA]</scope>
    <source>
        <strain evidence="6 7">DSM 25897</strain>
    </source>
</reference>
<dbReference type="PANTHER" id="PTHR30632:SF14">
    <property type="entry name" value="TUNGSTATE_MOLYBDATE_CHROMATE-BINDING PROTEIN MODA"/>
    <property type="match status" value="1"/>
</dbReference>
<dbReference type="GO" id="GO:0046872">
    <property type="term" value="F:metal ion binding"/>
    <property type="evidence" value="ECO:0007669"/>
    <property type="project" value="UniProtKB-KW"/>
</dbReference>
<dbReference type="SUPFAM" id="SSF53850">
    <property type="entry name" value="Periplasmic binding protein-like II"/>
    <property type="match status" value="1"/>
</dbReference>
<evidence type="ECO:0000313" key="7">
    <source>
        <dbReference type="Proteomes" id="UP000519004"/>
    </source>
</evidence>
<dbReference type="Proteomes" id="UP000519004">
    <property type="component" value="Unassembled WGS sequence"/>
</dbReference>
<keyword evidence="2 4" id="KW-0479">Metal-binding</keyword>
<name>A0A7W8DFE0_9GAMM</name>
<proteinExistence type="inferred from homology"/>
<organism evidence="6 7">
    <name type="scientific">Rehaibacterium terrae</name>
    <dbReference type="NCBI Taxonomy" id="1341696"/>
    <lineage>
        <taxon>Bacteria</taxon>
        <taxon>Pseudomonadati</taxon>
        <taxon>Pseudomonadota</taxon>
        <taxon>Gammaproteobacteria</taxon>
        <taxon>Lysobacterales</taxon>
        <taxon>Lysobacteraceae</taxon>
        <taxon>Rehaibacterium</taxon>
    </lineage>
</organism>
<evidence type="ECO:0000256" key="5">
    <source>
        <dbReference type="SAM" id="SignalP"/>
    </source>
</evidence>
<evidence type="ECO:0000256" key="2">
    <source>
        <dbReference type="ARBA" id="ARBA00022723"/>
    </source>
</evidence>
<feature type="binding site" evidence="4">
    <location>
        <position position="161"/>
    </location>
    <ligand>
        <name>molybdate</name>
        <dbReference type="ChEBI" id="CHEBI:36264"/>
    </ligand>
</feature>
<sequence>MRLLLLLLCLATPVSAQTRPLTVAAASDLRHAMQALQVEYAQRHPDERVRVVYGSSGKFSAQIEHGAPFDLFFSADEAYPQRLHARGHAAGAPRRYALGRLVVWVSGDDAPPALADLAAPRYARIAIANPLHAPYGQRAEEALHRAGLATLRPRLVFGENVSQAAQMVQSGAADAGIVALALMFGDELRGRGGYTLVEESLHAPLWQAFIVTRRAAGDARAARFADFVLSDAGRAVLAAHGFVLPDRED</sequence>
<dbReference type="EMBL" id="JACHHX010000019">
    <property type="protein sequence ID" value="MBB5016427.1"/>
    <property type="molecule type" value="Genomic_DNA"/>
</dbReference>
<dbReference type="InterPro" id="IPR044084">
    <property type="entry name" value="AvModA-like_subst-bd"/>
</dbReference>
<dbReference type="RefSeq" id="WP_183949091.1">
    <property type="nucleotide sequence ID" value="NZ_JACHHX010000019.1"/>
</dbReference>
<gene>
    <name evidence="6" type="ORF">HNQ58_002342</name>
</gene>
<feature type="chain" id="PRO_5031546328" evidence="5">
    <location>
        <begin position="17"/>
        <end position="249"/>
    </location>
</feature>
<dbReference type="PANTHER" id="PTHR30632">
    <property type="entry name" value="MOLYBDATE-BINDING PERIPLASMIC PROTEIN"/>
    <property type="match status" value="1"/>
</dbReference>
<dbReference type="InterPro" id="IPR005950">
    <property type="entry name" value="ModA"/>
</dbReference>